<feature type="compositionally biased region" description="Basic and acidic residues" evidence="6">
    <location>
        <begin position="1"/>
        <end position="16"/>
    </location>
</feature>
<sequence length="511" mass="56250">MQGKDSEIETAEDHANDPGTNAPLAEEETIKTVRDVRDLDAAAVFLAEFGDALEVTPEDSARVRRKLDKSAVSFAAVFNIQKDAHLVGTQYAWLTTIVYVGSIVGQPVSTYALTRLPVNYFVGTNYILCPTFLLGPLRGVHRSDNDDFGQHVGFRSQWWYLQNGLATIIGSLLTWGLGNAQGSHLFPYQRIFLTLGLLSLAASIVTFLMMPRDPIHAAFLTRDEKRIALERVRYNQTGMHGQRFKWGQIAETFMDPKTFMFIGIILPKAITAGGISAFGPLVIQGFGFNSFQTILFNMVPGAIQIVLGLGSGYVMTRYKVWKSLVLLVFVAVSLGGAVGLYVSPRGNSYRSQLLGFYFMLQFSGSCAPIAFAWANANTAGATKKSAIATISWASVCIGNAIGPQLFGNDKAPYYFIGLRSQVISLSVIIGSTVALCLWLALLNRRNAKRRHARGMTHQLVDLSLEAESKWASLKAQQQEKARFEHAVQGEVGQQGFLDLTDLKNDEFIYSF</sequence>
<feature type="region of interest" description="Disordered" evidence="6">
    <location>
        <begin position="1"/>
        <end position="28"/>
    </location>
</feature>
<dbReference type="GO" id="GO:0022857">
    <property type="term" value="F:transmembrane transporter activity"/>
    <property type="evidence" value="ECO:0007669"/>
    <property type="project" value="InterPro"/>
</dbReference>
<feature type="transmembrane region" description="Helical" evidence="7">
    <location>
        <begin position="190"/>
        <end position="210"/>
    </location>
</feature>
<dbReference type="InterPro" id="IPR036259">
    <property type="entry name" value="MFS_trans_sf"/>
</dbReference>
<dbReference type="Proteomes" id="UP000279259">
    <property type="component" value="Unassembled WGS sequence"/>
</dbReference>
<feature type="transmembrane region" description="Helical" evidence="7">
    <location>
        <begin position="91"/>
        <end position="112"/>
    </location>
</feature>
<dbReference type="GO" id="GO:0016020">
    <property type="term" value="C:membrane"/>
    <property type="evidence" value="ECO:0007669"/>
    <property type="project" value="UniProtKB-SubCell"/>
</dbReference>
<protein>
    <recommendedName>
        <fullName evidence="10">Major facilitator superfamily (MFS) profile domain-containing protein</fullName>
    </recommendedName>
</protein>
<evidence type="ECO:0000256" key="4">
    <source>
        <dbReference type="ARBA" id="ARBA00022989"/>
    </source>
</evidence>
<dbReference type="OrthoDB" id="6730379at2759"/>
<evidence type="ECO:0008006" key="10">
    <source>
        <dbReference type="Google" id="ProtNLM"/>
    </source>
</evidence>
<name>A0A427YFY2_9TREE</name>
<organism evidence="8 9">
    <name type="scientific">Saitozyma podzolica</name>
    <dbReference type="NCBI Taxonomy" id="1890683"/>
    <lineage>
        <taxon>Eukaryota</taxon>
        <taxon>Fungi</taxon>
        <taxon>Dikarya</taxon>
        <taxon>Basidiomycota</taxon>
        <taxon>Agaricomycotina</taxon>
        <taxon>Tremellomycetes</taxon>
        <taxon>Tremellales</taxon>
        <taxon>Trimorphomycetaceae</taxon>
        <taxon>Saitozyma</taxon>
    </lineage>
</organism>
<feature type="transmembrane region" description="Helical" evidence="7">
    <location>
        <begin position="422"/>
        <end position="442"/>
    </location>
</feature>
<keyword evidence="5 7" id="KW-0472">Membrane</keyword>
<dbReference type="SUPFAM" id="SSF103473">
    <property type="entry name" value="MFS general substrate transporter"/>
    <property type="match status" value="1"/>
</dbReference>
<evidence type="ECO:0000256" key="1">
    <source>
        <dbReference type="ARBA" id="ARBA00004141"/>
    </source>
</evidence>
<dbReference type="EMBL" id="RSCD01000012">
    <property type="protein sequence ID" value="RSH89953.1"/>
    <property type="molecule type" value="Genomic_DNA"/>
</dbReference>
<keyword evidence="2" id="KW-0813">Transport</keyword>
<keyword evidence="3 7" id="KW-0812">Transmembrane</keyword>
<evidence type="ECO:0000256" key="5">
    <source>
        <dbReference type="ARBA" id="ARBA00023136"/>
    </source>
</evidence>
<feature type="transmembrane region" description="Helical" evidence="7">
    <location>
        <begin position="294"/>
        <end position="316"/>
    </location>
</feature>
<dbReference type="Pfam" id="PF07690">
    <property type="entry name" value="MFS_1"/>
    <property type="match status" value="1"/>
</dbReference>
<evidence type="ECO:0000256" key="6">
    <source>
        <dbReference type="SAM" id="MobiDB-lite"/>
    </source>
</evidence>
<comment type="caution">
    <text evidence="8">The sequence shown here is derived from an EMBL/GenBank/DDBJ whole genome shotgun (WGS) entry which is preliminary data.</text>
</comment>
<proteinExistence type="predicted"/>
<keyword evidence="4 7" id="KW-1133">Transmembrane helix</keyword>
<evidence type="ECO:0000256" key="7">
    <source>
        <dbReference type="SAM" id="Phobius"/>
    </source>
</evidence>
<dbReference type="PANTHER" id="PTHR43791">
    <property type="entry name" value="PERMEASE-RELATED"/>
    <property type="match status" value="1"/>
</dbReference>
<evidence type="ECO:0000256" key="2">
    <source>
        <dbReference type="ARBA" id="ARBA00022448"/>
    </source>
</evidence>
<evidence type="ECO:0000256" key="3">
    <source>
        <dbReference type="ARBA" id="ARBA00022692"/>
    </source>
</evidence>
<keyword evidence="9" id="KW-1185">Reference proteome</keyword>
<accession>A0A427YFY2</accession>
<evidence type="ECO:0000313" key="9">
    <source>
        <dbReference type="Proteomes" id="UP000279259"/>
    </source>
</evidence>
<dbReference type="PANTHER" id="PTHR43791:SF59">
    <property type="entry name" value="TRANSPORTER, PUTATIVE (AFU_ORTHOLOGUE AFUA_1G06550)-RELATED"/>
    <property type="match status" value="1"/>
</dbReference>
<dbReference type="InterPro" id="IPR011701">
    <property type="entry name" value="MFS"/>
</dbReference>
<feature type="transmembrane region" description="Helical" evidence="7">
    <location>
        <begin position="323"/>
        <end position="342"/>
    </location>
</feature>
<reference evidence="8 9" key="1">
    <citation type="submission" date="2018-11" db="EMBL/GenBank/DDBJ databases">
        <title>Genome sequence of Saitozyma podzolica DSM 27192.</title>
        <authorList>
            <person name="Aliyu H."/>
            <person name="Gorte O."/>
            <person name="Ochsenreither K."/>
        </authorList>
    </citation>
    <scope>NUCLEOTIDE SEQUENCE [LARGE SCALE GENOMIC DNA]</scope>
    <source>
        <strain evidence="8 9">DSM 27192</strain>
    </source>
</reference>
<feature type="transmembrane region" description="Helical" evidence="7">
    <location>
        <begin position="354"/>
        <end position="374"/>
    </location>
</feature>
<feature type="transmembrane region" description="Helical" evidence="7">
    <location>
        <begin position="158"/>
        <end position="178"/>
    </location>
</feature>
<dbReference type="AlphaFoldDB" id="A0A427YFY2"/>
<feature type="transmembrane region" description="Helical" evidence="7">
    <location>
        <begin position="259"/>
        <end position="282"/>
    </location>
</feature>
<dbReference type="Gene3D" id="1.20.1250.20">
    <property type="entry name" value="MFS general substrate transporter like domains"/>
    <property type="match status" value="1"/>
</dbReference>
<feature type="transmembrane region" description="Helical" evidence="7">
    <location>
        <begin position="118"/>
        <end position="137"/>
    </location>
</feature>
<feature type="transmembrane region" description="Helical" evidence="7">
    <location>
        <begin position="386"/>
        <end position="402"/>
    </location>
</feature>
<evidence type="ECO:0000313" key="8">
    <source>
        <dbReference type="EMBL" id="RSH89953.1"/>
    </source>
</evidence>
<gene>
    <name evidence="8" type="ORF">EHS25_001939</name>
</gene>
<comment type="subcellular location">
    <subcellularLocation>
        <location evidence="1">Membrane</location>
        <topology evidence="1">Multi-pass membrane protein</topology>
    </subcellularLocation>
</comment>